<sequence length="74" mass="8243">MPVTRQFADINLTPDQQHIIELAFGTALRKLNLVDRNDPLCDLVAKTMVEVLTRGVTNALALSEITIREIGVLR</sequence>
<dbReference type="EMBL" id="JAFCJH010000015">
    <property type="protein sequence ID" value="MBR0797000.1"/>
    <property type="molecule type" value="Genomic_DNA"/>
</dbReference>
<reference evidence="2" key="1">
    <citation type="journal article" date="2021" name="ISME J.">
        <title>Evolutionary origin and ecological implication of a unique nif island in free-living Bradyrhizobium lineages.</title>
        <authorList>
            <person name="Tao J."/>
        </authorList>
    </citation>
    <scope>NUCLEOTIDE SEQUENCE [LARGE SCALE GENOMIC DNA]</scope>
    <source>
        <strain evidence="2">SZCCT0434</strain>
    </source>
</reference>
<evidence type="ECO:0000313" key="2">
    <source>
        <dbReference type="Proteomes" id="UP001315278"/>
    </source>
</evidence>
<dbReference type="RefSeq" id="WP_212397780.1">
    <property type="nucleotide sequence ID" value="NZ_JAFCJH010000015.1"/>
</dbReference>
<dbReference type="Proteomes" id="UP001315278">
    <property type="component" value="Unassembled WGS sequence"/>
</dbReference>
<protein>
    <submittedName>
        <fullName evidence="1">Uncharacterized protein</fullName>
    </submittedName>
</protein>
<gene>
    <name evidence="1" type="ORF">JQ615_16535</name>
</gene>
<name>A0ABS5FJP6_9BRAD</name>
<keyword evidence="2" id="KW-1185">Reference proteome</keyword>
<comment type="caution">
    <text evidence="1">The sequence shown here is derived from an EMBL/GenBank/DDBJ whole genome shotgun (WGS) entry which is preliminary data.</text>
</comment>
<organism evidence="1 2">
    <name type="scientific">Bradyrhizobium jicamae</name>
    <dbReference type="NCBI Taxonomy" id="280332"/>
    <lineage>
        <taxon>Bacteria</taxon>
        <taxon>Pseudomonadati</taxon>
        <taxon>Pseudomonadota</taxon>
        <taxon>Alphaproteobacteria</taxon>
        <taxon>Hyphomicrobiales</taxon>
        <taxon>Nitrobacteraceae</taxon>
        <taxon>Bradyrhizobium</taxon>
    </lineage>
</organism>
<proteinExistence type="predicted"/>
<accession>A0ABS5FJP6</accession>
<evidence type="ECO:0000313" key="1">
    <source>
        <dbReference type="EMBL" id="MBR0797000.1"/>
    </source>
</evidence>